<feature type="compositionally biased region" description="Low complexity" evidence="5">
    <location>
        <begin position="31"/>
        <end position="52"/>
    </location>
</feature>
<keyword evidence="2 4" id="KW-0479">Metal-binding</keyword>
<dbReference type="PROSITE" id="PS51007">
    <property type="entry name" value="CYTC"/>
    <property type="match status" value="1"/>
</dbReference>
<dbReference type="Gene3D" id="1.10.760.10">
    <property type="entry name" value="Cytochrome c-like domain"/>
    <property type="match status" value="1"/>
</dbReference>
<evidence type="ECO:0000259" key="7">
    <source>
        <dbReference type="PROSITE" id="PS51007"/>
    </source>
</evidence>
<sequence length="222" mass="20944">MLSQKTALQLVLCLTIGFSAAACSDDGGETGNSTSTSTSTSTSSGSSSSSSSGQGGGAGGTDGQGGAGGADVGTGGQGGGTGGADVGTGGQGGGTGGAGTGEGGSATPGDPACGADTATFADVRPILQTNCAGCHGNNGPAPGGLDLRANAAHDGLVEHDSATCDGRVLVVPGKPSESYIINLLHGQNLCAEGKRMPPPPNQALSAANIKKINDWICAGAPE</sequence>
<keyword evidence="3 4" id="KW-0408">Iron</keyword>
<keyword evidence="9" id="KW-1185">Reference proteome</keyword>
<evidence type="ECO:0000256" key="2">
    <source>
        <dbReference type="ARBA" id="ARBA00022723"/>
    </source>
</evidence>
<dbReference type="InterPro" id="IPR009056">
    <property type="entry name" value="Cyt_c-like_dom"/>
</dbReference>
<dbReference type="RefSeq" id="WP_272102497.1">
    <property type="nucleotide sequence ID" value="NZ_JAQNDK010000005.1"/>
</dbReference>
<protein>
    <submittedName>
        <fullName evidence="8">PE-PGRS family protein</fullName>
    </submittedName>
</protein>
<reference evidence="8 9" key="1">
    <citation type="submission" date="2023-01" db="EMBL/GenBank/DDBJ databases">
        <title>Minimal conservation of predation-associated metabolite biosynthetic gene clusters underscores biosynthetic potential of Myxococcota including descriptions for ten novel species: Archangium lansinium sp. nov., Myxococcus landrumus sp. nov., Nannocystis bai.</title>
        <authorList>
            <person name="Ahearne A."/>
            <person name="Stevens C."/>
            <person name="Dowd S."/>
        </authorList>
    </citation>
    <scope>NUCLEOTIDE SEQUENCE [LARGE SCALE GENOMIC DNA]</scope>
    <source>
        <strain evidence="8 9">WIWO2</strain>
    </source>
</reference>
<evidence type="ECO:0000256" key="1">
    <source>
        <dbReference type="ARBA" id="ARBA00022617"/>
    </source>
</evidence>
<gene>
    <name evidence="8" type="ORF">POL72_42010</name>
</gene>
<feature type="region of interest" description="Disordered" evidence="5">
    <location>
        <begin position="25"/>
        <end position="111"/>
    </location>
</feature>
<evidence type="ECO:0000256" key="4">
    <source>
        <dbReference type="PROSITE-ProRule" id="PRU00433"/>
    </source>
</evidence>
<name>A0ABT5CD57_9BACT</name>
<evidence type="ECO:0000313" key="8">
    <source>
        <dbReference type="EMBL" id="MDC0684373.1"/>
    </source>
</evidence>
<dbReference type="PROSITE" id="PS51257">
    <property type="entry name" value="PROKAR_LIPOPROTEIN"/>
    <property type="match status" value="1"/>
</dbReference>
<feature type="compositionally biased region" description="Gly residues" evidence="5">
    <location>
        <begin position="53"/>
        <end position="106"/>
    </location>
</feature>
<accession>A0ABT5CD57</accession>
<feature type="domain" description="Cytochrome c" evidence="7">
    <location>
        <begin position="109"/>
        <end position="220"/>
    </location>
</feature>
<dbReference type="InterPro" id="IPR036909">
    <property type="entry name" value="Cyt_c-like_dom_sf"/>
</dbReference>
<dbReference type="EMBL" id="JAQNDK010000005">
    <property type="protein sequence ID" value="MDC0684373.1"/>
    <property type="molecule type" value="Genomic_DNA"/>
</dbReference>
<dbReference type="SUPFAM" id="SSF46626">
    <property type="entry name" value="Cytochrome c"/>
    <property type="match status" value="1"/>
</dbReference>
<evidence type="ECO:0000256" key="5">
    <source>
        <dbReference type="SAM" id="MobiDB-lite"/>
    </source>
</evidence>
<evidence type="ECO:0000256" key="3">
    <source>
        <dbReference type="ARBA" id="ARBA00023004"/>
    </source>
</evidence>
<evidence type="ECO:0000313" key="9">
    <source>
        <dbReference type="Proteomes" id="UP001217485"/>
    </source>
</evidence>
<comment type="caution">
    <text evidence="8">The sequence shown here is derived from an EMBL/GenBank/DDBJ whole genome shotgun (WGS) entry which is preliminary data.</text>
</comment>
<feature type="signal peptide" evidence="6">
    <location>
        <begin position="1"/>
        <end position="21"/>
    </location>
</feature>
<keyword evidence="1 4" id="KW-0349">Heme</keyword>
<evidence type="ECO:0000256" key="6">
    <source>
        <dbReference type="SAM" id="SignalP"/>
    </source>
</evidence>
<organism evidence="8 9">
    <name type="scientific">Sorangium atrum</name>
    <dbReference type="NCBI Taxonomy" id="2995308"/>
    <lineage>
        <taxon>Bacteria</taxon>
        <taxon>Pseudomonadati</taxon>
        <taxon>Myxococcota</taxon>
        <taxon>Polyangia</taxon>
        <taxon>Polyangiales</taxon>
        <taxon>Polyangiaceae</taxon>
        <taxon>Sorangium</taxon>
    </lineage>
</organism>
<keyword evidence="6" id="KW-0732">Signal</keyword>
<feature type="chain" id="PRO_5046746455" evidence="6">
    <location>
        <begin position="22"/>
        <end position="222"/>
    </location>
</feature>
<dbReference type="Proteomes" id="UP001217485">
    <property type="component" value="Unassembled WGS sequence"/>
</dbReference>
<proteinExistence type="predicted"/>